<reference evidence="7" key="1">
    <citation type="submission" date="2019-08" db="EMBL/GenBank/DDBJ databases">
        <authorList>
            <person name="Kucharzyk K."/>
            <person name="Murdoch R.W."/>
            <person name="Higgins S."/>
            <person name="Loffler F."/>
        </authorList>
    </citation>
    <scope>NUCLEOTIDE SEQUENCE</scope>
</reference>
<dbReference type="EMBL" id="VSSQ01136096">
    <property type="protein sequence ID" value="MPN60607.1"/>
    <property type="molecule type" value="Genomic_DNA"/>
</dbReference>
<protein>
    <submittedName>
        <fullName evidence="7">ATP synthase subunit delta</fullName>
    </submittedName>
</protein>
<keyword evidence="6" id="KW-0066">ATP synthesis</keyword>
<dbReference type="PRINTS" id="PR00125">
    <property type="entry name" value="ATPASEDELTA"/>
</dbReference>
<evidence type="ECO:0000256" key="4">
    <source>
        <dbReference type="ARBA" id="ARBA00023065"/>
    </source>
</evidence>
<dbReference type="GO" id="GO:0016020">
    <property type="term" value="C:membrane"/>
    <property type="evidence" value="ECO:0007669"/>
    <property type="project" value="UniProtKB-SubCell"/>
</dbReference>
<dbReference type="Pfam" id="PF00213">
    <property type="entry name" value="OSCP"/>
    <property type="match status" value="1"/>
</dbReference>
<dbReference type="GO" id="GO:0046933">
    <property type="term" value="F:proton-transporting ATP synthase activity, rotational mechanism"/>
    <property type="evidence" value="ECO:0007669"/>
    <property type="project" value="InterPro"/>
</dbReference>
<dbReference type="PANTHER" id="PTHR11910">
    <property type="entry name" value="ATP SYNTHASE DELTA CHAIN"/>
    <property type="match status" value="1"/>
</dbReference>
<evidence type="ECO:0000256" key="3">
    <source>
        <dbReference type="ARBA" id="ARBA00022781"/>
    </source>
</evidence>
<keyword evidence="3" id="KW-0375">Hydrogen ion transport</keyword>
<name>A0A645JB25_9ZZZZ</name>
<evidence type="ECO:0000313" key="7">
    <source>
        <dbReference type="EMBL" id="MPN60607.1"/>
    </source>
</evidence>
<keyword evidence="4" id="KW-0406">Ion transport</keyword>
<organism evidence="7">
    <name type="scientific">bioreactor metagenome</name>
    <dbReference type="NCBI Taxonomy" id="1076179"/>
    <lineage>
        <taxon>unclassified sequences</taxon>
        <taxon>metagenomes</taxon>
        <taxon>ecological metagenomes</taxon>
    </lineage>
</organism>
<gene>
    <name evidence="7" type="primary">atpH_44</name>
    <name evidence="7" type="ORF">SDC9_208336</name>
</gene>
<dbReference type="InterPro" id="IPR000711">
    <property type="entry name" value="ATPase_OSCP/dsu"/>
</dbReference>
<evidence type="ECO:0000256" key="6">
    <source>
        <dbReference type="ARBA" id="ARBA00023310"/>
    </source>
</evidence>
<evidence type="ECO:0000256" key="2">
    <source>
        <dbReference type="ARBA" id="ARBA00022448"/>
    </source>
</evidence>
<dbReference type="AlphaFoldDB" id="A0A645JB25"/>
<evidence type="ECO:0000256" key="1">
    <source>
        <dbReference type="ARBA" id="ARBA00004370"/>
    </source>
</evidence>
<keyword evidence="2" id="KW-0813">Transport</keyword>
<comment type="caution">
    <text evidence="7">The sequence shown here is derived from an EMBL/GenBank/DDBJ whole genome shotgun (WGS) entry which is preliminary data.</text>
</comment>
<proteinExistence type="predicted"/>
<evidence type="ECO:0000256" key="5">
    <source>
        <dbReference type="ARBA" id="ARBA00023136"/>
    </source>
</evidence>
<dbReference type="NCBIfam" id="TIGR01145">
    <property type="entry name" value="ATP_synt_delta"/>
    <property type="match status" value="1"/>
</dbReference>
<keyword evidence="5" id="KW-0472">Membrane</keyword>
<comment type="subcellular location">
    <subcellularLocation>
        <location evidence="1">Membrane</location>
    </subcellularLocation>
</comment>
<accession>A0A645JB25</accession>
<sequence>MPAIFREFRRILNESRNIIEAEVTTALPLSDAEHKNLAQKLGTVTGKTVILNTKLDPGILGGVIVKIGDKLIDGSVARQLKTLTTALINAPGA</sequence>